<feature type="signal peptide" evidence="2">
    <location>
        <begin position="1"/>
        <end position="27"/>
    </location>
</feature>
<gene>
    <name evidence="3" type="ORF">H0H81_012089</name>
</gene>
<feature type="region of interest" description="Disordered" evidence="1">
    <location>
        <begin position="306"/>
        <end position="327"/>
    </location>
</feature>
<feature type="chain" id="PRO_5040407966" evidence="2">
    <location>
        <begin position="28"/>
        <end position="567"/>
    </location>
</feature>
<dbReference type="OrthoDB" id="3149711at2759"/>
<name>A0A9P7GMX1_9AGAR</name>
<dbReference type="AlphaFoldDB" id="A0A9P7GMX1"/>
<feature type="compositionally biased region" description="Low complexity" evidence="1">
    <location>
        <begin position="93"/>
        <end position="104"/>
    </location>
</feature>
<keyword evidence="4" id="KW-1185">Reference proteome</keyword>
<reference evidence="3" key="1">
    <citation type="submission" date="2021-02" db="EMBL/GenBank/DDBJ databases">
        <authorList>
            <person name="Nieuwenhuis M."/>
            <person name="Van De Peppel L.J.J."/>
        </authorList>
    </citation>
    <scope>NUCLEOTIDE SEQUENCE</scope>
    <source>
        <strain evidence="3">D49</strain>
    </source>
</reference>
<feature type="compositionally biased region" description="Low complexity" evidence="1">
    <location>
        <begin position="314"/>
        <end position="327"/>
    </location>
</feature>
<accession>A0A9P7GMX1</accession>
<feature type="region of interest" description="Disordered" evidence="1">
    <location>
        <begin position="88"/>
        <end position="138"/>
    </location>
</feature>
<dbReference type="Proteomes" id="UP000717328">
    <property type="component" value="Unassembled WGS sequence"/>
</dbReference>
<reference evidence="3" key="2">
    <citation type="submission" date="2021-10" db="EMBL/GenBank/DDBJ databases">
        <title>Phylogenomics reveals ancestral predisposition of the termite-cultivated fungus Termitomyces towards a domesticated lifestyle.</title>
        <authorList>
            <person name="Auxier B."/>
            <person name="Grum-Grzhimaylo A."/>
            <person name="Cardenas M.E."/>
            <person name="Lodge J.D."/>
            <person name="Laessoe T."/>
            <person name="Pedersen O."/>
            <person name="Smith M.E."/>
            <person name="Kuyper T.W."/>
            <person name="Franco-Molano E.A."/>
            <person name="Baroni T.J."/>
            <person name="Aanen D.K."/>
        </authorList>
    </citation>
    <scope>NUCLEOTIDE SEQUENCE</scope>
    <source>
        <strain evidence="3">D49</strain>
    </source>
</reference>
<proteinExistence type="predicted"/>
<feature type="region of interest" description="Disordered" evidence="1">
    <location>
        <begin position="32"/>
        <end position="70"/>
    </location>
</feature>
<evidence type="ECO:0000256" key="2">
    <source>
        <dbReference type="SAM" id="SignalP"/>
    </source>
</evidence>
<keyword evidence="2" id="KW-0732">Signal</keyword>
<organism evidence="3 4">
    <name type="scientific">Sphagnurus paluster</name>
    <dbReference type="NCBI Taxonomy" id="117069"/>
    <lineage>
        <taxon>Eukaryota</taxon>
        <taxon>Fungi</taxon>
        <taxon>Dikarya</taxon>
        <taxon>Basidiomycota</taxon>
        <taxon>Agaricomycotina</taxon>
        <taxon>Agaricomycetes</taxon>
        <taxon>Agaricomycetidae</taxon>
        <taxon>Agaricales</taxon>
        <taxon>Tricholomatineae</taxon>
        <taxon>Lyophyllaceae</taxon>
        <taxon>Sphagnurus</taxon>
    </lineage>
</organism>
<sequence length="567" mass="64465">MHHRALRPASALSFSSILQVAAGRAWARNASSVASAPPAPPTSHDKPSKLGTYPASKRHNTRADIPLALSPRTHESSFRVSIESAKVQPPVLKPSSSRRQSPKPIVYFHPDDVRDSDLSPPDSTCPESPGPSVPHRSWNDASIVGTPVSSHEIRASPLPLFPIAKTAPSLYQNLLHLLSYHHPRPTFSALLDYHDLHRDLRSTRSYNLLISLALRTGSYGAVPWLLSSMHMESIPSNIETWTLRTRWLVQSGWWDKAWKEAIEAFPRSNIRETNGPAKSRFLVTDTLPLPIWLEFFRTVKHGMKRQRTRIRPASPSSVESTSDSEQPSIPDLYWKRYQILMNNRPANIPHDLAQTSPTVVYSVVSILLHAREVDKAISLTKSYLTNLPPRMSTSRTMKCLDIIHLHIALGSSHSGLRNLFETRRTMISLLASHPALQPTSTTVFLLLRQLRRAKHCGTVAQRVVHEFKRKWGAHIEDRRVKRRVATLALKEGRMDIVRSILHSERGPRWACATWKLMEEVVGKTATPRPRRLLRAPARKIFKHNGREEAHWRRLLKRVSLRRHNRRK</sequence>
<comment type="caution">
    <text evidence="3">The sequence shown here is derived from an EMBL/GenBank/DDBJ whole genome shotgun (WGS) entry which is preliminary data.</text>
</comment>
<evidence type="ECO:0000313" key="4">
    <source>
        <dbReference type="Proteomes" id="UP000717328"/>
    </source>
</evidence>
<evidence type="ECO:0000256" key="1">
    <source>
        <dbReference type="SAM" id="MobiDB-lite"/>
    </source>
</evidence>
<evidence type="ECO:0000313" key="3">
    <source>
        <dbReference type="EMBL" id="KAG5653582.1"/>
    </source>
</evidence>
<dbReference type="EMBL" id="JABCKI010000044">
    <property type="protein sequence ID" value="KAG5653582.1"/>
    <property type="molecule type" value="Genomic_DNA"/>
</dbReference>
<protein>
    <submittedName>
        <fullName evidence="3">Uncharacterized protein</fullName>
    </submittedName>
</protein>